<evidence type="ECO:0000313" key="4">
    <source>
        <dbReference type="EMBL" id="VFA97910.1"/>
    </source>
</evidence>
<dbReference type="Pfam" id="PF01613">
    <property type="entry name" value="Flavin_Reduct"/>
    <property type="match status" value="1"/>
</dbReference>
<protein>
    <submittedName>
        <fullName evidence="4">4-hydroxyphenylacetate 3-monooxygenase reductase subunit</fullName>
    </submittedName>
</protein>
<dbReference type="Gene3D" id="2.30.110.10">
    <property type="entry name" value="Electron Transport, Fmn-binding Protein, Chain A"/>
    <property type="match status" value="1"/>
</dbReference>
<proteinExistence type="inferred from homology"/>
<organism evidence="4 5">
    <name type="scientific">Nocardia cyriacigeorgica</name>
    <dbReference type="NCBI Taxonomy" id="135487"/>
    <lineage>
        <taxon>Bacteria</taxon>
        <taxon>Bacillati</taxon>
        <taxon>Actinomycetota</taxon>
        <taxon>Actinomycetes</taxon>
        <taxon>Mycobacteriales</taxon>
        <taxon>Nocardiaceae</taxon>
        <taxon>Nocardia</taxon>
    </lineage>
</organism>
<keyword evidence="4" id="KW-0503">Monooxygenase</keyword>
<gene>
    <name evidence="4" type="ORF">NCTC10797_01675</name>
</gene>
<keyword evidence="2" id="KW-0560">Oxidoreductase</keyword>
<dbReference type="GO" id="GO:0010181">
    <property type="term" value="F:FMN binding"/>
    <property type="evidence" value="ECO:0007669"/>
    <property type="project" value="InterPro"/>
</dbReference>
<dbReference type="InterPro" id="IPR012349">
    <property type="entry name" value="Split_barrel_FMN-bd"/>
</dbReference>
<dbReference type="SUPFAM" id="SSF50475">
    <property type="entry name" value="FMN-binding split barrel"/>
    <property type="match status" value="1"/>
</dbReference>
<sequence length="168" mass="17833">MSHEEIDEAFDALIAAADNPMWVVTTIADGRRAGCLVGFAGQVSITPRRFLVAVSKNNHTYRIARRAEYLAVHLLTGDNFELARLFGTTSGDSADKFARCAWSGGPHGLPIHDGAAGWFAGRVIARSDLGDHVGHLLEPLAATAPPPTAITSALRLRAVADLTPGHEA</sequence>
<dbReference type="GO" id="GO:0042602">
    <property type="term" value="F:riboflavin reductase (NADPH) activity"/>
    <property type="evidence" value="ECO:0007669"/>
    <property type="project" value="TreeGrafter"/>
</dbReference>
<evidence type="ECO:0000256" key="2">
    <source>
        <dbReference type="ARBA" id="ARBA00023002"/>
    </source>
</evidence>
<dbReference type="SMART" id="SM00903">
    <property type="entry name" value="Flavin_Reduct"/>
    <property type="match status" value="1"/>
</dbReference>
<evidence type="ECO:0000313" key="5">
    <source>
        <dbReference type="Proteomes" id="UP000290439"/>
    </source>
</evidence>
<dbReference type="PANTHER" id="PTHR30466">
    <property type="entry name" value="FLAVIN REDUCTASE"/>
    <property type="match status" value="1"/>
</dbReference>
<dbReference type="EMBL" id="LR215973">
    <property type="protein sequence ID" value="VFA97910.1"/>
    <property type="molecule type" value="Genomic_DNA"/>
</dbReference>
<dbReference type="PANTHER" id="PTHR30466:SF15">
    <property type="entry name" value="POSSIBLE OXIDOREDUCTASE"/>
    <property type="match status" value="1"/>
</dbReference>
<dbReference type="InterPro" id="IPR050268">
    <property type="entry name" value="NADH-dep_flavin_reductase"/>
</dbReference>
<name>A0A4U8VW59_9NOCA</name>
<reference evidence="4 5" key="1">
    <citation type="submission" date="2019-02" db="EMBL/GenBank/DDBJ databases">
        <authorList>
            <consortium name="Pathogen Informatics"/>
        </authorList>
    </citation>
    <scope>NUCLEOTIDE SEQUENCE [LARGE SCALE GENOMIC DNA]</scope>
    <source>
        <strain evidence="4 5">3012STDY6756504</strain>
    </source>
</reference>
<accession>A0A4U8VW59</accession>
<dbReference type="GO" id="GO:0004497">
    <property type="term" value="F:monooxygenase activity"/>
    <property type="evidence" value="ECO:0007669"/>
    <property type="project" value="UniProtKB-KW"/>
</dbReference>
<evidence type="ECO:0000256" key="1">
    <source>
        <dbReference type="ARBA" id="ARBA00008898"/>
    </source>
</evidence>
<dbReference type="RefSeq" id="WP_130916694.1">
    <property type="nucleotide sequence ID" value="NZ_LR215973.1"/>
</dbReference>
<dbReference type="AlphaFoldDB" id="A0A4U8VW59"/>
<feature type="domain" description="Flavin reductase like" evidence="3">
    <location>
        <begin position="14"/>
        <end position="163"/>
    </location>
</feature>
<evidence type="ECO:0000259" key="3">
    <source>
        <dbReference type="SMART" id="SM00903"/>
    </source>
</evidence>
<comment type="similarity">
    <text evidence="1">Belongs to the non-flavoprotein flavin reductase family.</text>
</comment>
<dbReference type="InterPro" id="IPR002563">
    <property type="entry name" value="Flavin_Rdtase-like_dom"/>
</dbReference>
<dbReference type="Proteomes" id="UP000290439">
    <property type="component" value="Chromosome"/>
</dbReference>